<reference evidence="2" key="1">
    <citation type="submission" date="2013-10" db="EMBL/GenBank/DDBJ databases">
        <title>Genome sequencing of Onchocerca volvulus.</title>
        <authorList>
            <person name="Cotton J."/>
            <person name="Tsai J."/>
            <person name="Stanley E."/>
            <person name="Tracey A."/>
            <person name="Holroyd N."/>
            <person name="Lustigman S."/>
            <person name="Berriman M."/>
        </authorList>
    </citation>
    <scope>NUCLEOTIDE SEQUENCE</scope>
</reference>
<dbReference type="Proteomes" id="UP000024404">
    <property type="component" value="Unassembled WGS sequence"/>
</dbReference>
<organism evidence="1 2">
    <name type="scientific">Onchocerca volvulus</name>
    <dbReference type="NCBI Taxonomy" id="6282"/>
    <lineage>
        <taxon>Eukaryota</taxon>
        <taxon>Metazoa</taxon>
        <taxon>Ecdysozoa</taxon>
        <taxon>Nematoda</taxon>
        <taxon>Chromadorea</taxon>
        <taxon>Rhabditida</taxon>
        <taxon>Spirurina</taxon>
        <taxon>Spiruromorpha</taxon>
        <taxon>Filarioidea</taxon>
        <taxon>Onchocercidae</taxon>
        <taxon>Onchocerca</taxon>
    </lineage>
</organism>
<protein>
    <submittedName>
        <fullName evidence="1">Uncharacterized protein</fullName>
    </submittedName>
</protein>
<dbReference type="EnsemblMetazoa" id="OVOC528.1">
    <property type="protein sequence ID" value="OVOC528.1"/>
    <property type="gene ID" value="WBGene00237337"/>
</dbReference>
<accession>A0A8R1XUZ0</accession>
<name>A0A8R1XUZ0_ONCVO</name>
<dbReference type="EMBL" id="CMVM020000020">
    <property type="status" value="NOT_ANNOTATED_CDS"/>
    <property type="molecule type" value="Genomic_DNA"/>
</dbReference>
<reference evidence="1" key="2">
    <citation type="submission" date="2022-06" db="UniProtKB">
        <authorList>
            <consortium name="EnsemblMetazoa"/>
        </authorList>
    </citation>
    <scope>IDENTIFICATION</scope>
</reference>
<sequence length="94" mass="10808">MLIASFKIFCFVKGSFQKSFNFTRRNKLSSRRQIMSGKSIVSTSQSKNERKEKKIHISHSFVQKLCNKTTISPFSSSLCFFDVCYKSSSHSSHL</sequence>
<proteinExistence type="predicted"/>
<dbReference type="AlphaFoldDB" id="A0A8R1XUZ0"/>
<evidence type="ECO:0000313" key="1">
    <source>
        <dbReference type="EnsemblMetazoa" id="OVOC528.1"/>
    </source>
</evidence>
<keyword evidence="2" id="KW-1185">Reference proteome</keyword>
<evidence type="ECO:0000313" key="2">
    <source>
        <dbReference type="Proteomes" id="UP000024404"/>
    </source>
</evidence>